<evidence type="ECO:0000259" key="8">
    <source>
        <dbReference type="PROSITE" id="PS51332"/>
    </source>
</evidence>
<dbReference type="Pfam" id="PF13282">
    <property type="entry name" value="DUF4070"/>
    <property type="match status" value="1"/>
</dbReference>
<evidence type="ECO:0000259" key="9">
    <source>
        <dbReference type="PROSITE" id="PS51918"/>
    </source>
</evidence>
<dbReference type="SFLD" id="SFLDG01123">
    <property type="entry name" value="methyltransferase_(Class_B)"/>
    <property type="match status" value="1"/>
</dbReference>
<keyword evidence="5" id="KW-0479">Metal-binding</keyword>
<dbReference type="RefSeq" id="WP_184677828.1">
    <property type="nucleotide sequence ID" value="NZ_JACHGY010000001.1"/>
</dbReference>
<dbReference type="InterPro" id="IPR051198">
    <property type="entry name" value="BchE-like"/>
</dbReference>
<dbReference type="InterPro" id="IPR058240">
    <property type="entry name" value="rSAM_sf"/>
</dbReference>
<dbReference type="InterPro" id="IPR007197">
    <property type="entry name" value="rSAM"/>
</dbReference>
<keyword evidence="7" id="KW-0411">Iron-sulfur</keyword>
<evidence type="ECO:0000256" key="1">
    <source>
        <dbReference type="ARBA" id="ARBA00001966"/>
    </source>
</evidence>
<dbReference type="SMART" id="SM00729">
    <property type="entry name" value="Elp3"/>
    <property type="match status" value="1"/>
</dbReference>
<dbReference type="Pfam" id="PF02310">
    <property type="entry name" value="B12-binding"/>
    <property type="match status" value="1"/>
</dbReference>
<dbReference type="Gene3D" id="3.80.30.20">
    <property type="entry name" value="tm_1862 like domain"/>
    <property type="match status" value="1"/>
</dbReference>
<dbReference type="AlphaFoldDB" id="A0A7X0LKU5"/>
<accession>A0A7X0LKU5</accession>
<dbReference type="Pfam" id="PF04055">
    <property type="entry name" value="Radical_SAM"/>
    <property type="match status" value="1"/>
</dbReference>
<dbReference type="Gene3D" id="3.40.50.280">
    <property type="entry name" value="Cobalamin-binding domain"/>
    <property type="match status" value="1"/>
</dbReference>
<dbReference type="GO" id="GO:0003824">
    <property type="term" value="F:catalytic activity"/>
    <property type="evidence" value="ECO:0007669"/>
    <property type="project" value="InterPro"/>
</dbReference>
<evidence type="ECO:0000256" key="3">
    <source>
        <dbReference type="ARBA" id="ARBA00022679"/>
    </source>
</evidence>
<dbReference type="PROSITE" id="PS51332">
    <property type="entry name" value="B12_BINDING"/>
    <property type="match status" value="1"/>
</dbReference>
<keyword evidence="6" id="KW-0408">Iron</keyword>
<evidence type="ECO:0000256" key="5">
    <source>
        <dbReference type="ARBA" id="ARBA00022723"/>
    </source>
</evidence>
<evidence type="ECO:0000256" key="6">
    <source>
        <dbReference type="ARBA" id="ARBA00023004"/>
    </source>
</evidence>
<proteinExistence type="predicted"/>
<dbReference type="PANTHER" id="PTHR43409">
    <property type="entry name" value="ANAEROBIC MAGNESIUM-PROTOPORPHYRIN IX MONOMETHYL ESTER CYCLASE-RELATED"/>
    <property type="match status" value="1"/>
</dbReference>
<dbReference type="InterPro" id="IPR023404">
    <property type="entry name" value="rSAM_horseshoe"/>
</dbReference>
<evidence type="ECO:0000256" key="7">
    <source>
        <dbReference type="ARBA" id="ARBA00023014"/>
    </source>
</evidence>
<dbReference type="EMBL" id="JACHGY010000001">
    <property type="protein sequence ID" value="MBB6430307.1"/>
    <property type="molecule type" value="Genomic_DNA"/>
</dbReference>
<evidence type="ECO:0000313" key="11">
    <source>
        <dbReference type="Proteomes" id="UP000541810"/>
    </source>
</evidence>
<dbReference type="SFLD" id="SFLDG01082">
    <property type="entry name" value="B12-binding_domain_containing"/>
    <property type="match status" value="1"/>
</dbReference>
<dbReference type="InterPro" id="IPR006638">
    <property type="entry name" value="Elp3/MiaA/NifB-like_rSAM"/>
</dbReference>
<organism evidence="10 11">
    <name type="scientific">Algisphaera agarilytica</name>
    <dbReference type="NCBI Taxonomy" id="1385975"/>
    <lineage>
        <taxon>Bacteria</taxon>
        <taxon>Pseudomonadati</taxon>
        <taxon>Planctomycetota</taxon>
        <taxon>Phycisphaerae</taxon>
        <taxon>Phycisphaerales</taxon>
        <taxon>Phycisphaeraceae</taxon>
        <taxon>Algisphaera</taxon>
    </lineage>
</organism>
<feature type="domain" description="B12-binding" evidence="8">
    <location>
        <begin position="18"/>
        <end position="146"/>
    </location>
</feature>
<dbReference type="InterPro" id="IPR025274">
    <property type="entry name" value="DUF4070"/>
</dbReference>
<comment type="cofactor">
    <cofactor evidence="1">
        <name>[4Fe-4S] cluster</name>
        <dbReference type="ChEBI" id="CHEBI:49883"/>
    </cofactor>
</comment>
<keyword evidence="3" id="KW-0808">Transferase</keyword>
<dbReference type="GO" id="GO:0031419">
    <property type="term" value="F:cobalamin binding"/>
    <property type="evidence" value="ECO:0007669"/>
    <property type="project" value="InterPro"/>
</dbReference>
<dbReference type="SFLD" id="SFLDS00029">
    <property type="entry name" value="Radical_SAM"/>
    <property type="match status" value="1"/>
</dbReference>
<dbReference type="PANTHER" id="PTHR43409:SF7">
    <property type="entry name" value="BLL1977 PROTEIN"/>
    <property type="match status" value="1"/>
</dbReference>
<keyword evidence="4" id="KW-0949">S-adenosyl-L-methionine</keyword>
<evidence type="ECO:0000256" key="2">
    <source>
        <dbReference type="ARBA" id="ARBA00022603"/>
    </source>
</evidence>
<dbReference type="GO" id="GO:0051539">
    <property type="term" value="F:4 iron, 4 sulfur cluster binding"/>
    <property type="evidence" value="ECO:0007669"/>
    <property type="project" value="UniProtKB-KW"/>
</dbReference>
<dbReference type="GO" id="GO:0046872">
    <property type="term" value="F:metal ion binding"/>
    <property type="evidence" value="ECO:0007669"/>
    <property type="project" value="UniProtKB-KW"/>
</dbReference>
<dbReference type="InterPro" id="IPR034466">
    <property type="entry name" value="Methyltransferase_Class_B"/>
</dbReference>
<name>A0A7X0LKU5_9BACT</name>
<dbReference type="PROSITE" id="PS51918">
    <property type="entry name" value="RADICAL_SAM"/>
    <property type="match status" value="1"/>
</dbReference>
<gene>
    <name evidence="10" type="ORF">HNQ40_002113</name>
</gene>
<dbReference type="SUPFAM" id="SSF102114">
    <property type="entry name" value="Radical SAM enzymes"/>
    <property type="match status" value="1"/>
</dbReference>
<dbReference type="Proteomes" id="UP000541810">
    <property type="component" value="Unassembled WGS sequence"/>
</dbReference>
<evidence type="ECO:0000256" key="4">
    <source>
        <dbReference type="ARBA" id="ARBA00022691"/>
    </source>
</evidence>
<keyword evidence="11" id="KW-1185">Reference proteome</keyword>
<protein>
    <submittedName>
        <fullName evidence="10">Radical SAM superfamily enzyme YgiQ (UPF0313 family)</fullName>
    </submittedName>
</protein>
<reference evidence="10 11" key="1">
    <citation type="submission" date="2020-08" db="EMBL/GenBank/DDBJ databases">
        <title>Genomic Encyclopedia of Type Strains, Phase IV (KMG-IV): sequencing the most valuable type-strain genomes for metagenomic binning, comparative biology and taxonomic classification.</title>
        <authorList>
            <person name="Goeker M."/>
        </authorList>
    </citation>
    <scope>NUCLEOTIDE SEQUENCE [LARGE SCALE GENOMIC DNA]</scope>
    <source>
        <strain evidence="10 11">DSM 103725</strain>
    </source>
</reference>
<keyword evidence="2" id="KW-0489">Methyltransferase</keyword>
<sequence>MRIGFIAMSGVRACDQELLRLGLTLPGFVERSKTIASLPSLGLLTLAGMTPPRHGVVYRDIEQIEDLSLGDNFDLVAISTFSAQAPEAYRVADVLRAAGAKVVMGGLHVTTLPEEALQHCDAVMVGEGELCWPQILEDAEADNLQPIYRSQPQEFDLRESPMPAYHLLDMDRYNRITVQTTRGCPLRCEFCASSILLTNKYKTKPIDRVLAEVDAICGRWPRPFLEFADDNSFINRRHWKQLLPELAKRRVRWFTETDLSIAEDDELLAMMRASGCAQVLIGLESPIETGLHHLELRSDWKRKRLPSYRDAIQRIQSHGIRVNGCFVLGLDGHTTDIFDRVFDAAVDYELHDVQITLQTPFPGTPLHQRLKAQGRLTHDGQWERCTLFDLNYEPIGMTADELTQGFRDLAVRIYSDDQMAWRRETFAKKYARRTRPIPARLIA</sequence>
<feature type="domain" description="Radical SAM core" evidence="9">
    <location>
        <begin position="170"/>
        <end position="407"/>
    </location>
</feature>
<dbReference type="GO" id="GO:0005829">
    <property type="term" value="C:cytosol"/>
    <property type="evidence" value="ECO:0007669"/>
    <property type="project" value="TreeGrafter"/>
</dbReference>
<dbReference type="InterPro" id="IPR006158">
    <property type="entry name" value="Cobalamin-bd"/>
</dbReference>
<comment type="caution">
    <text evidence="10">The sequence shown here is derived from an EMBL/GenBank/DDBJ whole genome shotgun (WGS) entry which is preliminary data.</text>
</comment>
<evidence type="ECO:0000313" key="10">
    <source>
        <dbReference type="EMBL" id="MBB6430307.1"/>
    </source>
</evidence>
<dbReference type="CDD" id="cd02068">
    <property type="entry name" value="radical_SAM_B12_BD"/>
    <property type="match status" value="1"/>
</dbReference>